<feature type="domain" description="ACT" evidence="8">
    <location>
        <begin position="701"/>
        <end position="785"/>
    </location>
</feature>
<dbReference type="STRING" id="1325564.NSJP_2401"/>
<dbReference type="InterPro" id="IPR006674">
    <property type="entry name" value="HD_domain"/>
</dbReference>
<evidence type="ECO:0000256" key="4">
    <source>
        <dbReference type="ARBA" id="ARBA00022801"/>
    </source>
</evidence>
<dbReference type="InterPro" id="IPR013546">
    <property type="entry name" value="PII_UdlTrfase/GS_AdlTrfase"/>
</dbReference>
<dbReference type="EMBL" id="LT828648">
    <property type="protein sequence ID" value="SLM48573.1"/>
    <property type="molecule type" value="Genomic_DNA"/>
</dbReference>
<sequence>MDQDASRTLLSEVQPSALGALLEEHRRAVAQRVMGEASGAETLAAMTEFVDGLIVGRYRDAVKRGGDESAAVGFRQCCVVALGGYGRRELAPHSDIDLMFLFKPGSDKAVESLVRAVLHPLWDCGFQVGHSVRTIADSIELAEADSTVKTSMMEARFLAGSADLFQDFHRRYLRKVVAKNTDVYLDQKLEERRREYEKFGETVYLLEPNVKKSKGGLRDLHLLQWAGMARYQAPTIRELSDRGILSRPDMLALAEARDFLWRVRALLHVHAGTAQEILTFDEQVWLAGHFGYQDQPHLLAVEQFMQQYYQHTMGLHERCTRFVERCRSVPFWHRVARLLPAPRVEDAFVIRAGVLTVAEEHRAKVLEDPALLLRLFDLARERHVTIEPSLLEDIHRHIGHVEAGVYRAPEVSRIFLRILAGPGTTKTLEAMHRAHLLEKLVPAMGTVRGLMQFNQYHKYTVDEHSLLAVGRAEALAGEAGLLGEIYRSIKRKDILHLAVLMHDLGKGQEEDHSDVGRRLAEEVGVRLGLDEQDQRTLSFLVHRHLLMAHTAFRRDPNDEKVVLPFAREVGTPEVLKKLAALTAADIAAVGPGVLTKWKESLLIELYERTMPELSGDRDALCSPGRLAQVAEEVVGLPLLAQRTDVDRAWVEAQLKLFPERYVHGTVPARIAAHLSAVKRLVSGEVVMESGFNPELGICEYTVITHNDLTPGIFSKIAGVMAGSGLQILDAQILTREDGIVVDTFQVTDPDYQGEPPAERRLTVGERIAAVLKGWEHVDDVVRRGARLKLTRPLPKAREATEVRLDNETSDRCTIIDVFADDRLGLLHVMTNAIFQLGLSIHAARISTRLDQAADVFYVTDLSGKKLSDPVQLERVRVGVEQAIEKFLAVKAA</sequence>
<dbReference type="HAMAP" id="MF_00277">
    <property type="entry name" value="PII_uridylyl_transf"/>
    <property type="match status" value="1"/>
</dbReference>
<dbReference type="GO" id="GO:0006808">
    <property type="term" value="P:regulation of nitrogen utilization"/>
    <property type="evidence" value="ECO:0007669"/>
    <property type="project" value="UniProtKB-UniRule"/>
</dbReference>
<dbReference type="PANTHER" id="PTHR47320">
    <property type="entry name" value="BIFUNCTIONAL URIDYLYLTRANSFERASE/URIDYLYL-REMOVING ENZYME"/>
    <property type="match status" value="1"/>
</dbReference>
<dbReference type="Pfam" id="PF08335">
    <property type="entry name" value="GlnD_UR_UTase"/>
    <property type="match status" value="1"/>
</dbReference>
<dbReference type="GO" id="GO:0008081">
    <property type="term" value="F:phosphoric diester hydrolase activity"/>
    <property type="evidence" value="ECO:0007669"/>
    <property type="project" value="UniProtKB-UniRule"/>
</dbReference>
<name>A0A1W1I6Y3_9BACT</name>
<dbReference type="Gene3D" id="3.30.460.10">
    <property type="entry name" value="Beta Polymerase, domain 2"/>
    <property type="match status" value="1"/>
</dbReference>
<gene>
    <name evidence="7 10" type="primary">glnD</name>
    <name evidence="10" type="ORF">NSJP_2401</name>
</gene>
<dbReference type="SUPFAM" id="SSF81301">
    <property type="entry name" value="Nucleotidyltransferase"/>
    <property type="match status" value="1"/>
</dbReference>
<dbReference type="SUPFAM" id="SSF81593">
    <property type="entry name" value="Nucleotidyltransferase substrate binding subunit/domain"/>
    <property type="match status" value="1"/>
</dbReference>
<comment type="function">
    <text evidence="7">Modifies, by uridylylation and deuridylylation, the PII regulatory proteins (GlnB and homologs), in response to the nitrogen status of the cell that GlnD senses through the glutamine level. Under low glutamine levels, catalyzes the conversion of the PII proteins and UTP to PII-UMP and PPi, while under higher glutamine levels, GlnD hydrolyzes PII-UMP to PII and UMP (deuridylylation). Thus, controls uridylylation state and activity of the PII proteins, and plays an important role in the regulation of nitrogen metabolism.</text>
</comment>
<evidence type="ECO:0000256" key="2">
    <source>
        <dbReference type="ARBA" id="ARBA00022695"/>
    </source>
</evidence>
<dbReference type="InterPro" id="IPR010043">
    <property type="entry name" value="UTase/UR"/>
</dbReference>
<dbReference type="EC" id="3.1.4.-" evidence="7"/>
<dbReference type="AlphaFoldDB" id="A0A1W1I6Y3"/>
<evidence type="ECO:0000256" key="3">
    <source>
        <dbReference type="ARBA" id="ARBA00022737"/>
    </source>
</evidence>
<keyword evidence="3" id="KW-0677">Repeat</keyword>
<dbReference type="InterPro" id="IPR002912">
    <property type="entry name" value="ACT_dom"/>
</dbReference>
<keyword evidence="1 7" id="KW-0808">Transferase</keyword>
<dbReference type="EC" id="2.7.7.59" evidence="7"/>
<dbReference type="GO" id="GO:0008773">
    <property type="term" value="F:[protein-PII] uridylyltransferase activity"/>
    <property type="evidence" value="ECO:0007669"/>
    <property type="project" value="UniProtKB-UniRule"/>
</dbReference>
<keyword evidence="11" id="KW-1185">Reference proteome</keyword>
<comment type="caution">
    <text evidence="7">Lacks conserved residue(s) required for the propagation of feature annotation.</text>
</comment>
<comment type="cofactor">
    <cofactor evidence="7">
        <name>Mg(2+)</name>
        <dbReference type="ChEBI" id="CHEBI:18420"/>
    </cofactor>
</comment>
<comment type="catalytic activity">
    <reaction evidence="7">
        <text>[protein-PII]-L-tyrosine + UTP = [protein-PII]-uridylyl-L-tyrosine + diphosphate</text>
        <dbReference type="Rhea" id="RHEA:13673"/>
        <dbReference type="Rhea" id="RHEA-COMP:12147"/>
        <dbReference type="Rhea" id="RHEA-COMP:12148"/>
        <dbReference type="ChEBI" id="CHEBI:33019"/>
        <dbReference type="ChEBI" id="CHEBI:46398"/>
        <dbReference type="ChEBI" id="CHEBI:46858"/>
        <dbReference type="ChEBI" id="CHEBI:90602"/>
        <dbReference type="EC" id="2.7.7.59"/>
    </reaction>
</comment>
<protein>
    <recommendedName>
        <fullName evidence="7">Bifunctional uridylyltransferase/uridylyl-removing enzyme</fullName>
        <shortName evidence="7">UTase/UR</shortName>
    </recommendedName>
    <alternativeName>
        <fullName evidence="7">Bifunctional [protein-PII] modification enzyme</fullName>
    </alternativeName>
    <alternativeName>
        <fullName evidence="7">Bifunctional nitrogen sensor protein</fullName>
    </alternativeName>
    <domain>
        <recommendedName>
            <fullName evidence="7">[Protein-PII] uridylyltransferase</fullName>
            <shortName evidence="7">PII uridylyltransferase</shortName>
            <shortName evidence="7">UTase</shortName>
            <ecNumber evidence="7">2.7.7.59</ecNumber>
        </recommendedName>
    </domain>
    <domain>
        <recommendedName>
            <fullName evidence="7">[Protein-PII]-UMP uridylyl-removing enzyme</fullName>
            <shortName evidence="7">UR</shortName>
            <ecNumber evidence="7">3.1.4.-</ecNumber>
        </recommendedName>
    </domain>
</protein>
<dbReference type="OrthoDB" id="9758038at2"/>
<evidence type="ECO:0000259" key="8">
    <source>
        <dbReference type="PROSITE" id="PS51671"/>
    </source>
</evidence>
<evidence type="ECO:0000259" key="9">
    <source>
        <dbReference type="PROSITE" id="PS51831"/>
    </source>
</evidence>
<dbReference type="InterPro" id="IPR045865">
    <property type="entry name" value="ACT-like_dom_sf"/>
</dbReference>
<accession>A0A1W1I6Y3</accession>
<comment type="catalytic activity">
    <reaction evidence="7">
        <text>[protein-PII]-uridylyl-L-tyrosine + H2O = [protein-PII]-L-tyrosine + UMP + H(+)</text>
        <dbReference type="Rhea" id="RHEA:48600"/>
        <dbReference type="Rhea" id="RHEA-COMP:12147"/>
        <dbReference type="Rhea" id="RHEA-COMP:12148"/>
        <dbReference type="ChEBI" id="CHEBI:15377"/>
        <dbReference type="ChEBI" id="CHEBI:15378"/>
        <dbReference type="ChEBI" id="CHEBI:46858"/>
        <dbReference type="ChEBI" id="CHEBI:57865"/>
        <dbReference type="ChEBI" id="CHEBI:90602"/>
    </reaction>
</comment>
<dbReference type="PANTHER" id="PTHR47320:SF1">
    <property type="entry name" value="BIFUNCTIONAL URIDYLYLTRANSFERASE_URIDYLYL-REMOVING ENZYME"/>
    <property type="match status" value="1"/>
</dbReference>
<keyword evidence="5 7" id="KW-0460">Magnesium</keyword>
<proteinExistence type="inferred from homology"/>
<dbReference type="PIRSF" id="PIRSF006288">
    <property type="entry name" value="PII_uridyltransf"/>
    <property type="match status" value="1"/>
</dbReference>
<reference evidence="10 11" key="1">
    <citation type="submission" date="2017-03" db="EMBL/GenBank/DDBJ databases">
        <authorList>
            <person name="Afonso C.L."/>
            <person name="Miller P.J."/>
            <person name="Scott M.A."/>
            <person name="Spackman E."/>
            <person name="Goraichik I."/>
            <person name="Dimitrov K.M."/>
            <person name="Suarez D.L."/>
            <person name="Swayne D.E."/>
        </authorList>
    </citation>
    <scope>NUCLEOTIDE SEQUENCE [LARGE SCALE GENOMIC DNA]</scope>
    <source>
        <strain evidence="10">Genome sequencing of Nitrospira japonica strain NJ11</strain>
    </source>
</reference>
<keyword evidence="4 7" id="KW-0378">Hydrolase</keyword>
<dbReference type="CDD" id="cd00077">
    <property type="entry name" value="HDc"/>
    <property type="match status" value="1"/>
</dbReference>
<evidence type="ECO:0000256" key="5">
    <source>
        <dbReference type="ARBA" id="ARBA00022842"/>
    </source>
</evidence>
<dbReference type="SUPFAM" id="SSF55021">
    <property type="entry name" value="ACT-like"/>
    <property type="match status" value="2"/>
</dbReference>
<evidence type="ECO:0000256" key="6">
    <source>
        <dbReference type="ARBA" id="ARBA00023268"/>
    </source>
</evidence>
<comment type="domain">
    <text evidence="7">Has four distinct domains: an N-terminal nucleotidyltransferase (NT) domain responsible for UTase activity, a central HD domain that encodes UR activity, and two C-terminal ACT domains that seem to have a role in glutamine sensing.</text>
</comment>
<dbReference type="InterPro" id="IPR003607">
    <property type="entry name" value="HD/PDEase_dom"/>
</dbReference>
<feature type="domain" description="HD" evidence="9">
    <location>
        <begin position="461"/>
        <end position="585"/>
    </location>
</feature>
<dbReference type="Pfam" id="PF01966">
    <property type="entry name" value="HD"/>
    <property type="match status" value="1"/>
</dbReference>
<organism evidence="10 11">
    <name type="scientific">Nitrospira japonica</name>
    <dbReference type="NCBI Taxonomy" id="1325564"/>
    <lineage>
        <taxon>Bacteria</taxon>
        <taxon>Pseudomonadati</taxon>
        <taxon>Nitrospirota</taxon>
        <taxon>Nitrospiria</taxon>
        <taxon>Nitrospirales</taxon>
        <taxon>Nitrospiraceae</taxon>
        <taxon>Nitrospira</taxon>
    </lineage>
</organism>
<dbReference type="RefSeq" id="WP_080886938.1">
    <property type="nucleotide sequence ID" value="NZ_LT828648.1"/>
</dbReference>
<dbReference type="SMART" id="SM00471">
    <property type="entry name" value="HDc"/>
    <property type="match status" value="1"/>
</dbReference>
<dbReference type="InterPro" id="IPR043519">
    <property type="entry name" value="NT_sf"/>
</dbReference>
<dbReference type="KEGG" id="nja:NSJP_2401"/>
<dbReference type="PROSITE" id="PS51831">
    <property type="entry name" value="HD"/>
    <property type="match status" value="1"/>
</dbReference>
<dbReference type="CDD" id="cd04899">
    <property type="entry name" value="ACT_ACR-UUR-like_2"/>
    <property type="match status" value="1"/>
</dbReference>
<evidence type="ECO:0000313" key="11">
    <source>
        <dbReference type="Proteomes" id="UP000192042"/>
    </source>
</evidence>
<evidence type="ECO:0000313" key="10">
    <source>
        <dbReference type="EMBL" id="SLM48573.1"/>
    </source>
</evidence>
<feature type="region of interest" description="Uridylyltransferase" evidence="7">
    <location>
        <begin position="1"/>
        <end position="342"/>
    </location>
</feature>
<dbReference type="Gene3D" id="1.20.120.330">
    <property type="entry name" value="Nucleotidyltransferases domain 2"/>
    <property type="match status" value="1"/>
</dbReference>
<dbReference type="Gene3D" id="1.10.3090.10">
    <property type="entry name" value="cca-adding enzyme, domain 2"/>
    <property type="match status" value="1"/>
</dbReference>
<dbReference type="PROSITE" id="PS51671">
    <property type="entry name" value="ACT"/>
    <property type="match status" value="2"/>
</dbReference>
<dbReference type="CDD" id="cd05401">
    <property type="entry name" value="NT_GlnE_GlnD_like"/>
    <property type="match status" value="1"/>
</dbReference>
<keyword evidence="2 7" id="KW-0548">Nucleotidyltransferase</keyword>
<dbReference type="SUPFAM" id="SSF109604">
    <property type="entry name" value="HD-domain/PDEase-like"/>
    <property type="match status" value="1"/>
</dbReference>
<comment type="similarity">
    <text evidence="7">Belongs to the GlnD family.</text>
</comment>
<comment type="activity regulation">
    <text evidence="7">Uridylyltransferase (UTase) activity is inhibited by glutamine, while glutamine activates uridylyl-removing (UR) activity.</text>
</comment>
<evidence type="ECO:0000256" key="1">
    <source>
        <dbReference type="ARBA" id="ARBA00022679"/>
    </source>
</evidence>
<dbReference type="Proteomes" id="UP000192042">
    <property type="component" value="Chromosome I"/>
</dbReference>
<dbReference type="NCBIfam" id="TIGR01693">
    <property type="entry name" value="UTase_glnD"/>
    <property type="match status" value="1"/>
</dbReference>
<keyword evidence="6 7" id="KW-0511">Multifunctional enzyme</keyword>
<dbReference type="CDD" id="cd04900">
    <property type="entry name" value="ACT_UUR-like_1"/>
    <property type="match status" value="1"/>
</dbReference>
<feature type="domain" description="ACT" evidence="8">
    <location>
        <begin position="814"/>
        <end position="892"/>
    </location>
</feature>
<evidence type="ECO:0000256" key="7">
    <source>
        <dbReference type="HAMAP-Rule" id="MF_00277"/>
    </source>
</evidence>